<dbReference type="InterPro" id="IPR010432">
    <property type="entry name" value="RDD"/>
</dbReference>
<keyword evidence="10" id="KW-1185">Reference proteome</keyword>
<feature type="domain" description="RDD" evidence="8">
    <location>
        <begin position="67"/>
        <end position="192"/>
    </location>
</feature>
<name>A0A7W3THN9_9ACTN</name>
<dbReference type="InterPro" id="IPR051791">
    <property type="entry name" value="Pra-immunoreactive"/>
</dbReference>
<dbReference type="PANTHER" id="PTHR36115:SF6">
    <property type="entry name" value="PROLINE-RICH ANTIGEN HOMOLOG"/>
    <property type="match status" value="1"/>
</dbReference>
<keyword evidence="5 7" id="KW-0472">Membrane</keyword>
<keyword evidence="3 7" id="KW-0812">Transmembrane</keyword>
<evidence type="ECO:0000313" key="10">
    <source>
        <dbReference type="Proteomes" id="UP000538929"/>
    </source>
</evidence>
<evidence type="ECO:0000256" key="1">
    <source>
        <dbReference type="ARBA" id="ARBA00004651"/>
    </source>
</evidence>
<evidence type="ECO:0000259" key="8">
    <source>
        <dbReference type="Pfam" id="PF06271"/>
    </source>
</evidence>
<keyword evidence="4 7" id="KW-1133">Transmembrane helix</keyword>
<organism evidence="9 10">
    <name type="scientific">Streptomyces alkaliphilus</name>
    <dbReference type="NCBI Taxonomy" id="1472722"/>
    <lineage>
        <taxon>Bacteria</taxon>
        <taxon>Bacillati</taxon>
        <taxon>Actinomycetota</taxon>
        <taxon>Actinomycetes</taxon>
        <taxon>Kitasatosporales</taxon>
        <taxon>Streptomycetaceae</taxon>
        <taxon>Streptomyces</taxon>
    </lineage>
</organism>
<dbReference type="RefSeq" id="WP_182607984.1">
    <property type="nucleotide sequence ID" value="NZ_VKHT01001047.1"/>
</dbReference>
<proteinExistence type="predicted"/>
<protein>
    <submittedName>
        <fullName evidence="9">RDD family protein</fullName>
    </submittedName>
</protein>
<evidence type="ECO:0000256" key="5">
    <source>
        <dbReference type="ARBA" id="ARBA00023136"/>
    </source>
</evidence>
<dbReference type="GO" id="GO:0005886">
    <property type="term" value="C:plasma membrane"/>
    <property type="evidence" value="ECO:0007669"/>
    <property type="project" value="UniProtKB-SubCell"/>
</dbReference>
<feature type="transmembrane region" description="Helical" evidence="7">
    <location>
        <begin position="108"/>
        <end position="128"/>
    </location>
</feature>
<feature type="region of interest" description="Disordered" evidence="6">
    <location>
        <begin position="1"/>
        <end position="56"/>
    </location>
</feature>
<feature type="compositionally biased region" description="Low complexity" evidence="6">
    <location>
        <begin position="9"/>
        <end position="31"/>
    </location>
</feature>
<comment type="subcellular location">
    <subcellularLocation>
        <location evidence="1">Cell membrane</location>
        <topology evidence="1">Multi-pass membrane protein</topology>
    </subcellularLocation>
</comment>
<dbReference type="Pfam" id="PF06271">
    <property type="entry name" value="RDD"/>
    <property type="match status" value="1"/>
</dbReference>
<feature type="transmembrane region" description="Helical" evidence="7">
    <location>
        <begin position="74"/>
        <end position="96"/>
    </location>
</feature>
<accession>A0A7W3THN9</accession>
<evidence type="ECO:0000256" key="7">
    <source>
        <dbReference type="SAM" id="Phobius"/>
    </source>
</evidence>
<dbReference type="AlphaFoldDB" id="A0A7W3THN9"/>
<dbReference type="PANTHER" id="PTHR36115">
    <property type="entry name" value="PROLINE-RICH ANTIGEN HOMOLOG-RELATED"/>
    <property type="match status" value="1"/>
</dbReference>
<dbReference type="Proteomes" id="UP000538929">
    <property type="component" value="Unassembled WGS sequence"/>
</dbReference>
<comment type="caution">
    <text evidence="9">The sequence shown here is derived from an EMBL/GenBank/DDBJ whole genome shotgun (WGS) entry which is preliminary data.</text>
</comment>
<feature type="compositionally biased region" description="Low complexity" evidence="6">
    <location>
        <begin position="38"/>
        <end position="56"/>
    </location>
</feature>
<reference evidence="10" key="1">
    <citation type="submission" date="2019-10" db="EMBL/GenBank/DDBJ databases">
        <title>Streptomyces sp. nov., a novel actinobacterium isolated from alkaline environment.</title>
        <authorList>
            <person name="Golinska P."/>
        </authorList>
    </citation>
    <scope>NUCLEOTIDE SEQUENCE [LARGE SCALE GENOMIC DNA]</scope>
    <source>
        <strain evidence="10">DSM 42118</strain>
    </source>
</reference>
<evidence type="ECO:0000256" key="3">
    <source>
        <dbReference type="ARBA" id="ARBA00022692"/>
    </source>
</evidence>
<evidence type="ECO:0000313" key="9">
    <source>
        <dbReference type="EMBL" id="MBB0246690.1"/>
    </source>
</evidence>
<dbReference type="EMBL" id="VKHT01001047">
    <property type="protein sequence ID" value="MBB0246690.1"/>
    <property type="molecule type" value="Genomic_DNA"/>
</dbReference>
<evidence type="ECO:0000256" key="4">
    <source>
        <dbReference type="ARBA" id="ARBA00022989"/>
    </source>
</evidence>
<dbReference type="SUPFAM" id="SSF81995">
    <property type="entry name" value="beta-sandwich domain of Sec23/24"/>
    <property type="match status" value="1"/>
</dbReference>
<gene>
    <name evidence="9" type="ORF">FNQ90_21870</name>
</gene>
<evidence type="ECO:0000256" key="6">
    <source>
        <dbReference type="SAM" id="MobiDB-lite"/>
    </source>
</evidence>
<keyword evidence="2" id="KW-1003">Cell membrane</keyword>
<sequence length="200" mass="21620">MSHPPQPGQNPYGQQPGYGQQPPQQPGYGYPQQPPQQQPGYGYPQQQPGYGYPQQGGVPHGGVPNAYAGWGSRLVARIVDGLIIAVVPVILMTTAIEVNGETVTIGPMYYIGLLLLLAGGFFFAYLVGTTGQTPGRKMVNIQVVKESTGQPMGFGVAIARFLLDFINALPCYVGYLWPLWDAKKQTLTDKIVGSIVIRKD</sequence>
<evidence type="ECO:0000256" key="2">
    <source>
        <dbReference type="ARBA" id="ARBA00022475"/>
    </source>
</evidence>